<dbReference type="PROSITE" id="PS50110">
    <property type="entry name" value="RESPONSE_REGULATORY"/>
    <property type="match status" value="1"/>
</dbReference>
<feature type="active site" evidence="5 6">
    <location>
        <position position="353"/>
    </location>
</feature>
<comment type="catalytic activity">
    <reaction evidence="5">
        <text>L-glutaminyl-[protein] + H2O = L-glutamyl-[protein] + NH4(+)</text>
        <dbReference type="Rhea" id="RHEA:16441"/>
        <dbReference type="Rhea" id="RHEA-COMP:10207"/>
        <dbReference type="Rhea" id="RHEA-COMP:10208"/>
        <dbReference type="ChEBI" id="CHEBI:15377"/>
        <dbReference type="ChEBI" id="CHEBI:28938"/>
        <dbReference type="ChEBI" id="CHEBI:29973"/>
        <dbReference type="ChEBI" id="CHEBI:30011"/>
        <dbReference type="EC" id="3.5.1.44"/>
    </reaction>
</comment>
<evidence type="ECO:0000256" key="5">
    <source>
        <dbReference type="HAMAP-Rule" id="MF_00099"/>
    </source>
</evidence>
<feature type="modified residue" description="4-aspartylphosphate" evidence="5 7">
    <location>
        <position position="54"/>
    </location>
</feature>
<dbReference type="EC" id="3.1.1.61" evidence="5"/>
<dbReference type="InterPro" id="IPR008248">
    <property type="entry name" value="CheB-like"/>
</dbReference>
<organism evidence="10 11">
    <name type="scientific">Selenomonas ruminantium</name>
    <dbReference type="NCBI Taxonomy" id="971"/>
    <lineage>
        <taxon>Bacteria</taxon>
        <taxon>Bacillati</taxon>
        <taxon>Bacillota</taxon>
        <taxon>Negativicutes</taxon>
        <taxon>Selenomonadales</taxon>
        <taxon>Selenomonadaceae</taxon>
        <taxon>Selenomonas</taxon>
    </lineage>
</organism>
<dbReference type="InterPro" id="IPR035909">
    <property type="entry name" value="CheB_C"/>
</dbReference>
<dbReference type="PROSITE" id="PS50122">
    <property type="entry name" value="CHEB"/>
    <property type="match status" value="1"/>
</dbReference>
<dbReference type="Gene3D" id="3.40.50.2300">
    <property type="match status" value="1"/>
</dbReference>
<evidence type="ECO:0000256" key="3">
    <source>
        <dbReference type="ARBA" id="ARBA00022801"/>
    </source>
</evidence>
<dbReference type="InterPro" id="IPR001789">
    <property type="entry name" value="Sig_transdc_resp-reg_receiver"/>
</dbReference>
<dbReference type="GO" id="GO:0006935">
    <property type="term" value="P:chemotaxis"/>
    <property type="evidence" value="ECO:0007669"/>
    <property type="project" value="UniProtKB-UniRule"/>
</dbReference>
<dbReference type="EMBL" id="FNJQ01000010">
    <property type="protein sequence ID" value="SDP23901.1"/>
    <property type="molecule type" value="Genomic_DNA"/>
</dbReference>
<dbReference type="HAMAP" id="MF_00099">
    <property type="entry name" value="CheB_chemtxs"/>
    <property type="match status" value="1"/>
</dbReference>
<dbReference type="PIRSF" id="PIRSF000876">
    <property type="entry name" value="RR_chemtxs_CheB"/>
    <property type="match status" value="1"/>
</dbReference>
<keyword evidence="1 5" id="KW-0963">Cytoplasm</keyword>
<feature type="domain" description="CheB-type methylesterase" evidence="9">
    <location>
        <begin position="218"/>
        <end position="410"/>
    </location>
</feature>
<evidence type="ECO:0000256" key="1">
    <source>
        <dbReference type="ARBA" id="ARBA00022490"/>
    </source>
</evidence>
<evidence type="ECO:0000256" key="4">
    <source>
        <dbReference type="ARBA" id="ARBA00048267"/>
    </source>
</evidence>
<keyword evidence="5 7" id="KW-0597">Phosphoprotein</keyword>
<dbReference type="SMART" id="SM00448">
    <property type="entry name" value="REC"/>
    <property type="match status" value="1"/>
</dbReference>
<dbReference type="Pfam" id="PF00072">
    <property type="entry name" value="Response_reg"/>
    <property type="match status" value="1"/>
</dbReference>
<evidence type="ECO:0000259" key="9">
    <source>
        <dbReference type="PROSITE" id="PS50122"/>
    </source>
</evidence>
<evidence type="ECO:0000256" key="2">
    <source>
        <dbReference type="ARBA" id="ARBA00022500"/>
    </source>
</evidence>
<dbReference type="GO" id="GO:0050568">
    <property type="term" value="F:protein-glutamine glutaminase activity"/>
    <property type="evidence" value="ECO:0007669"/>
    <property type="project" value="UniProtKB-UniRule"/>
</dbReference>
<feature type="active site" evidence="5 6">
    <location>
        <position position="231"/>
    </location>
</feature>
<dbReference type="PANTHER" id="PTHR42872">
    <property type="entry name" value="PROTEIN-GLUTAMATE METHYLESTERASE/PROTEIN-GLUTAMINE GLUTAMINASE"/>
    <property type="match status" value="1"/>
</dbReference>
<reference evidence="10 11" key="1">
    <citation type="submission" date="2016-10" db="EMBL/GenBank/DDBJ databases">
        <authorList>
            <person name="de Groot N.N."/>
        </authorList>
    </citation>
    <scope>NUCLEOTIDE SEQUENCE [LARGE SCALE GENOMIC DNA]</scope>
    <source>
        <strain evidence="10 11">S137</strain>
    </source>
</reference>
<comment type="similarity">
    <text evidence="5">Belongs to the CheB family.</text>
</comment>
<accession>A0A1H0R2Z4</accession>
<dbReference type="AlphaFoldDB" id="A0A1H0R2Z4"/>
<dbReference type="GO" id="GO:0000156">
    <property type="term" value="F:phosphorelay response regulator activity"/>
    <property type="evidence" value="ECO:0007669"/>
    <property type="project" value="InterPro"/>
</dbReference>
<dbReference type="GO" id="GO:0005737">
    <property type="term" value="C:cytoplasm"/>
    <property type="evidence" value="ECO:0007669"/>
    <property type="project" value="UniProtKB-SubCell"/>
</dbReference>
<evidence type="ECO:0000256" key="6">
    <source>
        <dbReference type="PROSITE-ProRule" id="PRU00050"/>
    </source>
</evidence>
<dbReference type="GO" id="GO:0008984">
    <property type="term" value="F:protein-glutamate methylesterase activity"/>
    <property type="evidence" value="ECO:0007669"/>
    <property type="project" value="UniProtKB-UniRule"/>
</dbReference>
<name>A0A1H0R2Z4_SELRU</name>
<comment type="catalytic activity">
    <reaction evidence="4 5">
        <text>[protein]-L-glutamate 5-O-methyl ester + H2O = L-glutamyl-[protein] + methanol + H(+)</text>
        <dbReference type="Rhea" id="RHEA:23236"/>
        <dbReference type="Rhea" id="RHEA-COMP:10208"/>
        <dbReference type="Rhea" id="RHEA-COMP:10311"/>
        <dbReference type="ChEBI" id="CHEBI:15377"/>
        <dbReference type="ChEBI" id="CHEBI:15378"/>
        <dbReference type="ChEBI" id="CHEBI:17790"/>
        <dbReference type="ChEBI" id="CHEBI:29973"/>
        <dbReference type="ChEBI" id="CHEBI:82795"/>
        <dbReference type="EC" id="3.1.1.61"/>
    </reaction>
</comment>
<dbReference type="OrthoDB" id="9793421at2"/>
<feature type="domain" description="Response regulatory" evidence="8">
    <location>
        <begin position="3"/>
        <end position="120"/>
    </location>
</feature>
<keyword evidence="2 5" id="KW-0145">Chemotaxis</keyword>
<dbReference type="NCBIfam" id="NF001965">
    <property type="entry name" value="PRK00742.1"/>
    <property type="match status" value="1"/>
</dbReference>
<evidence type="ECO:0000259" key="8">
    <source>
        <dbReference type="PROSITE" id="PS50110"/>
    </source>
</evidence>
<comment type="function">
    <text evidence="5">Involved in chemotaxis. Part of a chemotaxis signal transduction system that modulates chemotaxis in response to various stimuli. Catalyzes the demethylation of specific methylglutamate residues introduced into the chemoreceptors (methyl-accepting chemotaxis proteins or MCP) by CheR. Also mediates the irreversible deamidation of specific glutamine residues to glutamic acid.</text>
</comment>
<dbReference type="Gene3D" id="3.40.50.180">
    <property type="entry name" value="Methylesterase CheB, C-terminal domain"/>
    <property type="match status" value="1"/>
</dbReference>
<dbReference type="InterPro" id="IPR000673">
    <property type="entry name" value="Sig_transdc_resp-reg_Me-estase"/>
</dbReference>
<dbReference type="SUPFAM" id="SSF52172">
    <property type="entry name" value="CheY-like"/>
    <property type="match status" value="1"/>
</dbReference>
<dbReference type="Proteomes" id="UP000182412">
    <property type="component" value="Unassembled WGS sequence"/>
</dbReference>
<comment type="subcellular location">
    <subcellularLocation>
        <location evidence="5">Cytoplasm</location>
    </subcellularLocation>
</comment>
<dbReference type="CDD" id="cd16432">
    <property type="entry name" value="CheB_Rec"/>
    <property type="match status" value="1"/>
</dbReference>
<protein>
    <recommendedName>
        <fullName evidence="5">Protein-glutamate methylesterase/protein-glutamine glutaminase</fullName>
        <ecNumber evidence="5">3.1.1.61</ecNumber>
        <ecNumber evidence="5">3.5.1.44</ecNumber>
    </recommendedName>
</protein>
<dbReference type="PANTHER" id="PTHR42872:SF6">
    <property type="entry name" value="PROTEIN-GLUTAMATE METHYLESTERASE_PROTEIN-GLUTAMINE GLUTAMINASE"/>
    <property type="match status" value="1"/>
</dbReference>
<dbReference type="SUPFAM" id="SSF52738">
    <property type="entry name" value="Methylesterase CheB, C-terminal domain"/>
    <property type="match status" value="1"/>
</dbReference>
<gene>
    <name evidence="5" type="primary">cheB</name>
    <name evidence="10" type="ORF">SAMN05216366_11069</name>
</gene>
<evidence type="ECO:0000313" key="11">
    <source>
        <dbReference type="Proteomes" id="UP000182412"/>
    </source>
</evidence>
<dbReference type="InterPro" id="IPR011006">
    <property type="entry name" value="CheY-like_superfamily"/>
</dbReference>
<comment type="domain">
    <text evidence="5">Contains a C-terminal catalytic domain, and an N-terminal region which modulates catalytic activity.</text>
</comment>
<dbReference type="CDD" id="cd17541">
    <property type="entry name" value="REC_CheB-like"/>
    <property type="match status" value="1"/>
</dbReference>
<dbReference type="Pfam" id="PF01339">
    <property type="entry name" value="CheB_methylest"/>
    <property type="match status" value="1"/>
</dbReference>
<evidence type="ECO:0000313" key="10">
    <source>
        <dbReference type="EMBL" id="SDP23901.1"/>
    </source>
</evidence>
<keyword evidence="3 5" id="KW-0378">Hydrolase</keyword>
<sequence>MIRVLIADDSAFMRKILTDFFNKQPDFEVAGAAINGKEAINKVMELSPDLVTMDVNMPVMDGLNALAVIMEKQPTPVVMLSSLTQQGTEATVRALSLGAVDFISKAGGSISKLDAIEDELLEKCRNAARAKVRRMPYTPQKKLASLTTPGTSTPPVMKRVELPQRQGLKLGGTASVTPSQNSGSPFGVKRSNPIILQARGKPQPPAANKVTPVAMGSIGNGARKLVAIGTSTGGPQALQQVITRLPGNLPCGVVVVQHMPAGFTKALADRLDTISQVSVKEAEDGDVIKPGWVYIAPGSHHLRVQEDGSSRKIVLGQDPPVGNHRPAVNVMYDSVAGIGRNLVAVIMTGMGCDGCEGMKKIKAAGGYSIAQDEPTCVVYGMPKAVVDAGLADEVKPVESIAQAIVEAVKR</sequence>
<dbReference type="EC" id="3.5.1.44" evidence="5"/>
<dbReference type="RefSeq" id="WP_074572008.1">
    <property type="nucleotide sequence ID" value="NZ_FNJQ01000010.1"/>
</dbReference>
<feature type="active site" evidence="5 6">
    <location>
        <position position="258"/>
    </location>
</feature>
<proteinExistence type="inferred from homology"/>
<comment type="PTM">
    <text evidence="5">Phosphorylated by CheA. Phosphorylation of the N-terminal regulatory domain activates the methylesterase activity.</text>
</comment>
<evidence type="ECO:0000256" key="7">
    <source>
        <dbReference type="PROSITE-ProRule" id="PRU00169"/>
    </source>
</evidence>